<evidence type="ECO:0000256" key="2">
    <source>
        <dbReference type="SAM" id="SignalP"/>
    </source>
</evidence>
<feature type="region of interest" description="Disordered" evidence="1">
    <location>
        <begin position="114"/>
        <end position="136"/>
    </location>
</feature>
<protein>
    <submittedName>
        <fullName evidence="3">Uncharacterized protein</fullName>
    </submittedName>
</protein>
<evidence type="ECO:0000256" key="1">
    <source>
        <dbReference type="SAM" id="MobiDB-lite"/>
    </source>
</evidence>
<dbReference type="RefSeq" id="WP_088564714.1">
    <property type="nucleotide sequence ID" value="NZ_CP020946.1"/>
</dbReference>
<evidence type="ECO:0000313" key="3">
    <source>
        <dbReference type="EMBL" id="ASD63136.1"/>
    </source>
</evidence>
<gene>
    <name evidence="3" type="ORF">B9G79_05930</name>
</gene>
<sequence length="146" mass="16391">MKALILNTIIFLAATSAKASFERCTVEQLTVAQVKSRIAWLNRCIQENNGSFLELTKDSAQYFSVKEAGTESESTATVNYPVFGDEERNWAPGEVCRVPEGVKFVAVCQWSLTEKLAPPPQPPPPKKEKEYYPPPKRHEVCRVQTC</sequence>
<accession>A0A1Z3N6R3</accession>
<name>A0A1Z3N6R3_BDEBC</name>
<dbReference type="AlphaFoldDB" id="A0A1Z3N6R3"/>
<evidence type="ECO:0000313" key="4">
    <source>
        <dbReference type="Proteomes" id="UP000197003"/>
    </source>
</evidence>
<dbReference type="OrthoDB" id="9834017at2"/>
<feature type="chain" id="PRO_5012238546" evidence="2">
    <location>
        <begin position="20"/>
        <end position="146"/>
    </location>
</feature>
<dbReference type="EMBL" id="CP020946">
    <property type="protein sequence ID" value="ASD63136.1"/>
    <property type="molecule type" value="Genomic_DNA"/>
</dbReference>
<feature type="signal peptide" evidence="2">
    <location>
        <begin position="1"/>
        <end position="19"/>
    </location>
</feature>
<proteinExistence type="predicted"/>
<dbReference type="Proteomes" id="UP000197003">
    <property type="component" value="Chromosome"/>
</dbReference>
<organism evidence="3 4">
    <name type="scientific">Bdellovibrio bacteriovorus</name>
    <dbReference type="NCBI Taxonomy" id="959"/>
    <lineage>
        <taxon>Bacteria</taxon>
        <taxon>Pseudomonadati</taxon>
        <taxon>Bdellovibrionota</taxon>
        <taxon>Bdellovibrionia</taxon>
        <taxon>Bdellovibrionales</taxon>
        <taxon>Pseudobdellovibrionaceae</taxon>
        <taxon>Bdellovibrio</taxon>
    </lineage>
</organism>
<keyword evidence="2" id="KW-0732">Signal</keyword>
<reference evidence="3 4" key="1">
    <citation type="submission" date="2017-04" db="EMBL/GenBank/DDBJ databases">
        <title>Whole genome sequence of Bdellovibrio bacteriovorus strain SSB218315.</title>
        <authorList>
            <person name="Oyedara O."/>
            <person name="Rodriguez-Perez M.A."/>
        </authorList>
    </citation>
    <scope>NUCLEOTIDE SEQUENCE [LARGE SCALE GENOMIC DNA]</scope>
    <source>
        <strain evidence="3 4">SSB218315</strain>
    </source>
</reference>
<feature type="compositionally biased region" description="Basic and acidic residues" evidence="1">
    <location>
        <begin position="125"/>
        <end position="136"/>
    </location>
</feature>